<dbReference type="CDD" id="cd00075">
    <property type="entry name" value="HATPase"/>
    <property type="match status" value="1"/>
</dbReference>
<dbReference type="InterPro" id="IPR036097">
    <property type="entry name" value="HisK_dim/P_sf"/>
</dbReference>
<dbReference type="SUPFAM" id="SSF47384">
    <property type="entry name" value="Homodimeric domain of signal transducing histidine kinase"/>
    <property type="match status" value="1"/>
</dbReference>
<keyword evidence="7" id="KW-0812">Transmembrane</keyword>
<evidence type="ECO:0000256" key="5">
    <source>
        <dbReference type="ARBA" id="ARBA00022777"/>
    </source>
</evidence>
<dbReference type="OrthoDB" id="9804645at2"/>
<dbReference type="InterPro" id="IPR050736">
    <property type="entry name" value="Sensor_HK_Regulatory"/>
</dbReference>
<evidence type="ECO:0000256" key="4">
    <source>
        <dbReference type="ARBA" id="ARBA00022679"/>
    </source>
</evidence>
<dbReference type="InterPro" id="IPR003661">
    <property type="entry name" value="HisK_dim/P_dom"/>
</dbReference>
<sequence length="506" mass="56656">MKLSLFNRLVLAFVVTFSLLIMLFYHWSAYLESSVRLESEQSLHLNLAKHLAADNPLLQDEKFAYQDLSNLFHTLMMLGPNFEFYFVDPKGKILAFSADPGKVKSEFVNLTPITDMIAQQKPLPILGDDPRQPLQQKIFSAAPVYKNEQLTGYLYVIIGSEKAANLIASLKANKLRWQHFLILATILLFVAISMLWVFYLVTKPVKRLAKALSNIDPTQIEMAALAPWLSHSHHEVNQLGHSFAKLLQQNQALLVENRQQLQQLAQIDQQRREMLAGLSHDLRTPLASLQGYVEVLSQSSSSLSSPQQQQYLGIIDRNSQQLKDLIDQVFELAYLEGGQVQVQQEPLLLCEYLHDIKAKMQLNAERAGVQLHLQHQGDDILVTTDVAKLERILTNLIENAIRHTPQGGDVFLQVRKINEQGNQLHSSIALSIADTGVGISPDQLPYIFNARYRGASAKQGEPYRAGLGLTVCQKLAHLLGSDIQVSSAPGQGSRFMLQLPTAPLTC</sequence>
<comment type="catalytic activity">
    <reaction evidence="1">
        <text>ATP + protein L-histidine = ADP + protein N-phospho-L-histidine.</text>
        <dbReference type="EC" id="2.7.13.3"/>
    </reaction>
</comment>
<dbReference type="RefSeq" id="WP_119911031.1">
    <property type="nucleotide sequence ID" value="NZ_QZCH01000015.1"/>
</dbReference>
<feature type="transmembrane region" description="Helical" evidence="7">
    <location>
        <begin position="180"/>
        <end position="201"/>
    </location>
</feature>
<gene>
    <name evidence="9" type="ORF">D1Z90_12105</name>
</gene>
<dbReference type="InterPro" id="IPR005467">
    <property type="entry name" value="His_kinase_dom"/>
</dbReference>
<proteinExistence type="predicted"/>
<evidence type="ECO:0000256" key="2">
    <source>
        <dbReference type="ARBA" id="ARBA00012438"/>
    </source>
</evidence>
<dbReference type="CDD" id="cd00082">
    <property type="entry name" value="HisKA"/>
    <property type="match status" value="1"/>
</dbReference>
<dbReference type="Proteomes" id="UP000283255">
    <property type="component" value="Unassembled WGS sequence"/>
</dbReference>
<dbReference type="PANTHER" id="PTHR43711">
    <property type="entry name" value="TWO-COMPONENT HISTIDINE KINASE"/>
    <property type="match status" value="1"/>
</dbReference>
<dbReference type="Gene3D" id="1.10.287.130">
    <property type="match status" value="1"/>
</dbReference>
<dbReference type="EC" id="2.7.13.3" evidence="2"/>
<dbReference type="Pfam" id="PF00512">
    <property type="entry name" value="HisKA"/>
    <property type="match status" value="1"/>
</dbReference>
<feature type="transmembrane region" description="Helical" evidence="7">
    <location>
        <begin position="6"/>
        <end position="27"/>
    </location>
</feature>
<protein>
    <recommendedName>
        <fullName evidence="2">histidine kinase</fullName>
        <ecNumber evidence="2">2.7.13.3</ecNumber>
    </recommendedName>
</protein>
<evidence type="ECO:0000256" key="3">
    <source>
        <dbReference type="ARBA" id="ARBA00022553"/>
    </source>
</evidence>
<keyword evidence="4" id="KW-0808">Transferase</keyword>
<keyword evidence="7" id="KW-1133">Transmembrane helix</keyword>
<keyword evidence="6" id="KW-0902">Two-component regulatory system</keyword>
<dbReference type="Pfam" id="PF02518">
    <property type="entry name" value="HATPase_c"/>
    <property type="match status" value="1"/>
</dbReference>
<dbReference type="Gene3D" id="3.30.565.10">
    <property type="entry name" value="Histidine kinase-like ATPase, C-terminal domain"/>
    <property type="match status" value="1"/>
</dbReference>
<dbReference type="GO" id="GO:0000155">
    <property type="term" value="F:phosphorelay sensor kinase activity"/>
    <property type="evidence" value="ECO:0007669"/>
    <property type="project" value="InterPro"/>
</dbReference>
<dbReference type="PROSITE" id="PS50109">
    <property type="entry name" value="HIS_KIN"/>
    <property type="match status" value="1"/>
</dbReference>
<keyword evidence="7" id="KW-0472">Membrane</keyword>
<evidence type="ECO:0000313" key="10">
    <source>
        <dbReference type="Proteomes" id="UP000283255"/>
    </source>
</evidence>
<dbReference type="SMART" id="SM00388">
    <property type="entry name" value="HisKA"/>
    <property type="match status" value="1"/>
</dbReference>
<reference evidence="9 10" key="1">
    <citation type="submission" date="2018-09" db="EMBL/GenBank/DDBJ databases">
        <authorList>
            <person name="Wang F."/>
        </authorList>
    </citation>
    <scope>NUCLEOTIDE SEQUENCE [LARGE SCALE GENOMIC DNA]</scope>
    <source>
        <strain evidence="9 10">PLHSC7-2</strain>
    </source>
</reference>
<evidence type="ECO:0000256" key="1">
    <source>
        <dbReference type="ARBA" id="ARBA00000085"/>
    </source>
</evidence>
<evidence type="ECO:0000256" key="6">
    <source>
        <dbReference type="ARBA" id="ARBA00023012"/>
    </source>
</evidence>
<evidence type="ECO:0000259" key="8">
    <source>
        <dbReference type="PROSITE" id="PS50109"/>
    </source>
</evidence>
<evidence type="ECO:0000256" key="7">
    <source>
        <dbReference type="SAM" id="Phobius"/>
    </source>
</evidence>
<keyword evidence="5 9" id="KW-0418">Kinase</keyword>
<dbReference type="InterPro" id="IPR003594">
    <property type="entry name" value="HATPase_dom"/>
</dbReference>
<comment type="caution">
    <text evidence="9">The sequence shown here is derived from an EMBL/GenBank/DDBJ whole genome shotgun (WGS) entry which is preliminary data.</text>
</comment>
<dbReference type="EMBL" id="QZCH01000015">
    <property type="protein sequence ID" value="RJG42605.1"/>
    <property type="molecule type" value="Genomic_DNA"/>
</dbReference>
<evidence type="ECO:0000313" key="9">
    <source>
        <dbReference type="EMBL" id="RJG42605.1"/>
    </source>
</evidence>
<dbReference type="AlphaFoldDB" id="A0A418YDJ6"/>
<organism evidence="9 10">
    <name type="scientific">Motilimonas pumila</name>
    <dbReference type="NCBI Taxonomy" id="2303987"/>
    <lineage>
        <taxon>Bacteria</taxon>
        <taxon>Pseudomonadati</taxon>
        <taxon>Pseudomonadota</taxon>
        <taxon>Gammaproteobacteria</taxon>
        <taxon>Alteromonadales</taxon>
        <taxon>Alteromonadales genera incertae sedis</taxon>
        <taxon>Motilimonas</taxon>
    </lineage>
</organism>
<keyword evidence="10" id="KW-1185">Reference proteome</keyword>
<dbReference type="PRINTS" id="PR00344">
    <property type="entry name" value="BCTRLSENSOR"/>
</dbReference>
<keyword evidence="3" id="KW-0597">Phosphoprotein</keyword>
<dbReference type="SMART" id="SM00387">
    <property type="entry name" value="HATPase_c"/>
    <property type="match status" value="1"/>
</dbReference>
<dbReference type="PANTHER" id="PTHR43711:SF26">
    <property type="entry name" value="SENSOR HISTIDINE KINASE RCSC"/>
    <property type="match status" value="1"/>
</dbReference>
<name>A0A418YDJ6_9GAMM</name>
<accession>A0A418YDJ6</accession>
<dbReference type="InterPro" id="IPR036890">
    <property type="entry name" value="HATPase_C_sf"/>
</dbReference>
<dbReference type="InterPro" id="IPR004358">
    <property type="entry name" value="Sig_transdc_His_kin-like_C"/>
</dbReference>
<dbReference type="SUPFAM" id="SSF55874">
    <property type="entry name" value="ATPase domain of HSP90 chaperone/DNA topoisomerase II/histidine kinase"/>
    <property type="match status" value="1"/>
</dbReference>
<feature type="domain" description="Histidine kinase" evidence="8">
    <location>
        <begin position="277"/>
        <end position="503"/>
    </location>
</feature>
<reference evidence="9 10" key="2">
    <citation type="submission" date="2019-01" db="EMBL/GenBank/DDBJ databases">
        <title>Motilimonas pumilus sp. nov., isolated from the gut of sea cucumber (Apostichopus japonicus).</title>
        <authorList>
            <person name="Wang F.-Q."/>
            <person name="Ren L.-H."/>
            <person name="Lin Y.-W."/>
            <person name="Sun G.-H."/>
            <person name="Du Z.-J."/>
            <person name="Zhao J.-X."/>
            <person name="Liu X.-J."/>
            <person name="Liu L.-J."/>
        </authorList>
    </citation>
    <scope>NUCLEOTIDE SEQUENCE [LARGE SCALE GENOMIC DNA]</scope>
    <source>
        <strain evidence="9 10">PLHSC7-2</strain>
    </source>
</reference>